<evidence type="ECO:0000256" key="8">
    <source>
        <dbReference type="NCBIfam" id="TIGR00445"/>
    </source>
</evidence>
<dbReference type="OrthoDB" id="9805475at2"/>
<evidence type="ECO:0000256" key="3">
    <source>
        <dbReference type="ARBA" id="ARBA00022679"/>
    </source>
</evidence>
<dbReference type="InterPro" id="IPR018480">
    <property type="entry name" value="PNAcMuramoyl-5peptid_Trfase_CS"/>
</dbReference>
<dbReference type="HAMAP" id="MF_00038">
    <property type="entry name" value="MraY"/>
    <property type="match status" value="1"/>
</dbReference>
<keyword evidence="7 9" id="KW-0460">Magnesium</keyword>
<comment type="similarity">
    <text evidence="2 7">Belongs to the glycosyltransferase 4 family. MraY subfamily.</text>
</comment>
<dbReference type="PROSITE" id="PS01348">
    <property type="entry name" value="MRAY_2"/>
    <property type="match status" value="1"/>
</dbReference>
<proteinExistence type="inferred from homology"/>
<sequence length="329" mass="35457">MESLIYAVIISFVLSLAVGIVAIPMLRRLKFGQHVRHEGPQTHLQKAGTPTMGGVIFLIPICVASLMLARGSLDFVLAALLVMLGFGLIGFVDDYIKIARRRSLGLKAYQKLLAQITIGVVFSYYAYNHLGSAVTIPFFKSEWDLGIMYIPLMTFVIVGTVNSVNLNDGLDGLASGVTLIVAATFSILAAYLASSMRQEGLEYMAVNYDNLMVFAGAVTGGCLGFLRFNAYPAQVFMGDTGSMGLGGAVVALAILLKLPLFLPIIGGVYMAEALSVIIQVASYKLTGKRVFRMSPLHHHFELTGMSEPKVVTMFMIATTLLCLIGLLAI</sequence>
<evidence type="ECO:0000313" key="10">
    <source>
        <dbReference type="EMBL" id="SFQ32921.1"/>
    </source>
</evidence>
<dbReference type="UniPathway" id="UPA00219"/>
<accession>A0A1I5XLS1</accession>
<dbReference type="GO" id="GO:0046872">
    <property type="term" value="F:metal ion binding"/>
    <property type="evidence" value="ECO:0007669"/>
    <property type="project" value="UniProtKB-KW"/>
</dbReference>
<keyword evidence="5 7" id="KW-1133">Transmembrane helix</keyword>
<dbReference type="RefSeq" id="WP_025747367.1">
    <property type="nucleotide sequence ID" value="NZ_FOXR01000028.1"/>
</dbReference>
<dbReference type="GO" id="GO:0051992">
    <property type="term" value="F:UDP-N-acetylmuramoyl-L-alanyl-D-glutamyl-meso-2,6-diaminopimelyl-D-alanyl-D-alanine:undecaprenyl-phosphate transferase activity"/>
    <property type="evidence" value="ECO:0007669"/>
    <property type="project" value="RHEA"/>
</dbReference>
<keyword evidence="7" id="KW-0131">Cell cycle</keyword>
<evidence type="ECO:0000256" key="7">
    <source>
        <dbReference type="HAMAP-Rule" id="MF_00038"/>
    </source>
</evidence>
<keyword evidence="11" id="KW-1185">Reference proteome</keyword>
<dbReference type="AlphaFoldDB" id="A0A1I5XLS1"/>
<feature type="transmembrane region" description="Helical" evidence="7">
    <location>
        <begin position="211"/>
        <end position="228"/>
    </location>
</feature>
<feature type="transmembrane region" description="Helical" evidence="7">
    <location>
        <begin position="235"/>
        <end position="255"/>
    </location>
</feature>
<evidence type="ECO:0000313" key="11">
    <source>
        <dbReference type="Proteomes" id="UP000198577"/>
    </source>
</evidence>
<dbReference type="STRING" id="937334.SAMN05444406_12816"/>
<dbReference type="PROSITE" id="PS01347">
    <property type="entry name" value="MRAY_1"/>
    <property type="match status" value="1"/>
</dbReference>
<organism evidence="10 11">
    <name type="scientific">Caldicoprobacter faecalis</name>
    <dbReference type="NCBI Taxonomy" id="937334"/>
    <lineage>
        <taxon>Bacteria</taxon>
        <taxon>Bacillati</taxon>
        <taxon>Bacillota</taxon>
        <taxon>Clostridia</taxon>
        <taxon>Caldicoprobacterales</taxon>
        <taxon>Caldicoprobacteraceae</taxon>
        <taxon>Caldicoprobacter</taxon>
    </lineage>
</organism>
<dbReference type="EC" id="2.7.8.13" evidence="7 8"/>
<dbReference type="PANTHER" id="PTHR22926">
    <property type="entry name" value="PHOSPHO-N-ACETYLMURAMOYL-PENTAPEPTIDE-TRANSFERASE"/>
    <property type="match status" value="1"/>
</dbReference>
<comment type="subcellular location">
    <subcellularLocation>
        <location evidence="7">Cell membrane</location>
        <topology evidence="7">Multi-pass membrane protein</topology>
    </subcellularLocation>
    <subcellularLocation>
        <location evidence="1">Membrane</location>
        <topology evidence="1">Multi-pass membrane protein</topology>
    </subcellularLocation>
</comment>
<feature type="binding site" evidence="9">
    <location>
        <position position="165"/>
    </location>
    <ligand>
        <name>Mg(2+)</name>
        <dbReference type="ChEBI" id="CHEBI:18420"/>
    </ligand>
</feature>
<keyword evidence="4 7" id="KW-0812">Transmembrane</keyword>
<feature type="transmembrane region" description="Helical" evidence="7">
    <location>
        <begin position="310"/>
        <end position="328"/>
    </location>
</feature>
<feature type="transmembrane region" description="Helical" evidence="7">
    <location>
        <begin position="147"/>
        <end position="166"/>
    </location>
</feature>
<evidence type="ECO:0000256" key="5">
    <source>
        <dbReference type="ARBA" id="ARBA00022989"/>
    </source>
</evidence>
<keyword evidence="7" id="KW-0573">Peptidoglycan synthesis</keyword>
<feature type="transmembrane region" description="Helical" evidence="7">
    <location>
        <begin position="173"/>
        <end position="191"/>
    </location>
</feature>
<dbReference type="EMBL" id="FOXR01000028">
    <property type="protein sequence ID" value="SFQ32921.1"/>
    <property type="molecule type" value="Genomic_DNA"/>
</dbReference>
<evidence type="ECO:0000256" key="4">
    <source>
        <dbReference type="ARBA" id="ARBA00022692"/>
    </source>
</evidence>
<dbReference type="Proteomes" id="UP000198577">
    <property type="component" value="Unassembled WGS sequence"/>
</dbReference>
<keyword evidence="6 7" id="KW-0472">Membrane</keyword>
<keyword evidence="7" id="KW-0132">Cell division</keyword>
<dbReference type="InterPro" id="IPR003524">
    <property type="entry name" value="PNAcMuramoyl-5peptid_Trfase"/>
</dbReference>
<dbReference type="GO" id="GO:0008963">
    <property type="term" value="F:phospho-N-acetylmuramoyl-pentapeptide-transferase activity"/>
    <property type="evidence" value="ECO:0007669"/>
    <property type="project" value="UniProtKB-UniRule"/>
</dbReference>
<comment type="pathway">
    <text evidence="7">Cell wall biogenesis; peptidoglycan biosynthesis.</text>
</comment>
<feature type="transmembrane region" description="Helical" evidence="7">
    <location>
        <begin position="75"/>
        <end position="96"/>
    </location>
</feature>
<reference evidence="10 11" key="1">
    <citation type="submission" date="2016-10" db="EMBL/GenBank/DDBJ databases">
        <authorList>
            <person name="de Groot N.N."/>
        </authorList>
    </citation>
    <scope>NUCLEOTIDE SEQUENCE [LARGE SCALE GENOMIC DNA]</scope>
    <source>
        <strain evidence="10 11">DSM 20678</strain>
    </source>
</reference>
<evidence type="ECO:0000256" key="2">
    <source>
        <dbReference type="ARBA" id="ARBA00005583"/>
    </source>
</evidence>
<dbReference type="InterPro" id="IPR000715">
    <property type="entry name" value="Glycosyl_transferase_4"/>
</dbReference>
<keyword evidence="3 7" id="KW-0808">Transferase</keyword>
<keyword evidence="7" id="KW-0961">Cell wall biogenesis/degradation</keyword>
<dbReference type="GO" id="GO:0051301">
    <property type="term" value="P:cell division"/>
    <property type="evidence" value="ECO:0007669"/>
    <property type="project" value="UniProtKB-KW"/>
</dbReference>
<comment type="function">
    <text evidence="7">Catalyzes the initial step of the lipid cycle reactions in the biosynthesis of the cell wall peptidoglycan: transfers peptidoglycan precursor phospho-MurNAc-pentapeptide from UDP-MurNAc-pentapeptide onto the lipid carrier undecaprenyl phosphate, yielding undecaprenyl-pyrophosphoryl-MurNAc-pentapeptide, known as lipid I.</text>
</comment>
<dbReference type="Pfam" id="PF00953">
    <property type="entry name" value="Glycos_transf_4"/>
    <property type="match status" value="1"/>
</dbReference>
<name>A0A1I5XLS1_9FIRM</name>
<feature type="transmembrane region" description="Helical" evidence="7">
    <location>
        <begin position="6"/>
        <end position="26"/>
    </location>
</feature>
<dbReference type="GO" id="GO:0009252">
    <property type="term" value="P:peptidoglycan biosynthetic process"/>
    <property type="evidence" value="ECO:0007669"/>
    <property type="project" value="UniProtKB-UniRule"/>
</dbReference>
<keyword evidence="7 9" id="KW-0479">Metal-binding</keyword>
<comment type="catalytic activity">
    <reaction evidence="7">
        <text>UDP-N-acetyl-alpha-D-muramoyl-L-alanyl-gamma-D-glutamyl-meso-2,6-diaminopimeloyl-D-alanyl-D-alanine + di-trans,octa-cis-undecaprenyl phosphate = di-trans,octa-cis-undecaprenyl diphospho-N-acetyl-alpha-D-muramoyl-L-alanyl-D-glutamyl-meso-2,6-diaminopimeloyl-D-alanyl-D-alanine + UMP</text>
        <dbReference type="Rhea" id="RHEA:28386"/>
        <dbReference type="ChEBI" id="CHEBI:57865"/>
        <dbReference type="ChEBI" id="CHEBI:60392"/>
        <dbReference type="ChEBI" id="CHEBI:61386"/>
        <dbReference type="ChEBI" id="CHEBI:61387"/>
        <dbReference type="EC" id="2.7.8.13"/>
    </reaction>
</comment>
<feature type="transmembrane region" description="Helical" evidence="7">
    <location>
        <begin position="47"/>
        <end position="69"/>
    </location>
</feature>
<evidence type="ECO:0000256" key="9">
    <source>
        <dbReference type="PIRSR" id="PIRSR600715-1"/>
    </source>
</evidence>
<dbReference type="Pfam" id="PF10555">
    <property type="entry name" value="MraY_sig1"/>
    <property type="match status" value="1"/>
</dbReference>
<evidence type="ECO:0000256" key="1">
    <source>
        <dbReference type="ARBA" id="ARBA00004141"/>
    </source>
</evidence>
<dbReference type="CDD" id="cd06852">
    <property type="entry name" value="GT_MraY"/>
    <property type="match status" value="1"/>
</dbReference>
<dbReference type="GO" id="GO:0071555">
    <property type="term" value="P:cell wall organization"/>
    <property type="evidence" value="ECO:0007669"/>
    <property type="project" value="UniProtKB-KW"/>
</dbReference>
<keyword evidence="7" id="KW-1003">Cell membrane</keyword>
<evidence type="ECO:0000256" key="6">
    <source>
        <dbReference type="ARBA" id="ARBA00023136"/>
    </source>
</evidence>
<dbReference type="PANTHER" id="PTHR22926:SF5">
    <property type="entry name" value="PHOSPHO-N-ACETYLMURAMOYL-PENTAPEPTIDE-TRANSFERASE HOMOLOG"/>
    <property type="match status" value="1"/>
</dbReference>
<dbReference type="GO" id="GO:0005886">
    <property type="term" value="C:plasma membrane"/>
    <property type="evidence" value="ECO:0007669"/>
    <property type="project" value="UniProtKB-SubCell"/>
</dbReference>
<comment type="cofactor">
    <cofactor evidence="7 9">
        <name>Mg(2+)</name>
        <dbReference type="ChEBI" id="CHEBI:18420"/>
    </cofactor>
</comment>
<keyword evidence="7" id="KW-0133">Cell shape</keyword>
<feature type="transmembrane region" description="Helical" evidence="7">
    <location>
        <begin position="108"/>
        <end position="127"/>
    </location>
</feature>
<dbReference type="NCBIfam" id="TIGR00445">
    <property type="entry name" value="mraY"/>
    <property type="match status" value="1"/>
</dbReference>
<dbReference type="GO" id="GO:0008360">
    <property type="term" value="P:regulation of cell shape"/>
    <property type="evidence" value="ECO:0007669"/>
    <property type="project" value="UniProtKB-KW"/>
</dbReference>
<feature type="binding site" evidence="9">
    <location>
        <position position="239"/>
    </location>
    <ligand>
        <name>Mg(2+)</name>
        <dbReference type="ChEBI" id="CHEBI:18420"/>
    </ligand>
</feature>
<protein>
    <recommendedName>
        <fullName evidence="7 8">Phospho-N-acetylmuramoyl-pentapeptide-transferase</fullName>
        <ecNumber evidence="7 8">2.7.8.13</ecNumber>
    </recommendedName>
    <alternativeName>
        <fullName evidence="7">UDP-MurNAc-pentapeptide phosphotransferase</fullName>
    </alternativeName>
</protein>
<gene>
    <name evidence="7" type="primary">mraY</name>
    <name evidence="10" type="ORF">SAMN05444406_12816</name>
</gene>